<dbReference type="PROSITE" id="PS50805">
    <property type="entry name" value="KRAB"/>
    <property type="match status" value="1"/>
</dbReference>
<gene>
    <name evidence="4" type="primary">LOC101342301</name>
</gene>
<accession>A0A2Y9RTF5</accession>
<dbReference type="SUPFAM" id="SSF109640">
    <property type="entry name" value="KRAB domain (Kruppel-associated box)"/>
    <property type="match status" value="1"/>
</dbReference>
<dbReference type="InterPro" id="IPR001909">
    <property type="entry name" value="KRAB"/>
</dbReference>
<dbReference type="CDD" id="cd07765">
    <property type="entry name" value="KRAB_A-box"/>
    <property type="match status" value="1"/>
</dbReference>
<dbReference type="PANTHER" id="PTHR23232">
    <property type="entry name" value="KRAB DOMAIN C2H2 ZINC FINGER"/>
    <property type="match status" value="1"/>
</dbReference>
<dbReference type="Gene3D" id="6.10.140.140">
    <property type="match status" value="1"/>
</dbReference>
<dbReference type="Proteomes" id="UP000248480">
    <property type="component" value="Unplaced"/>
</dbReference>
<dbReference type="AlphaFoldDB" id="A0A2Y9RTF5"/>
<dbReference type="PANTHER" id="PTHR23232:SF163">
    <property type="entry name" value="ZINC FINGER PROTEIN 589"/>
    <property type="match status" value="1"/>
</dbReference>
<dbReference type="InterPro" id="IPR036051">
    <property type="entry name" value="KRAB_dom_sf"/>
</dbReference>
<organism evidence="3 4">
    <name type="scientific">Trichechus manatus latirostris</name>
    <name type="common">Florida manatee</name>
    <dbReference type="NCBI Taxonomy" id="127582"/>
    <lineage>
        <taxon>Eukaryota</taxon>
        <taxon>Metazoa</taxon>
        <taxon>Chordata</taxon>
        <taxon>Craniata</taxon>
        <taxon>Vertebrata</taxon>
        <taxon>Euteleostomi</taxon>
        <taxon>Mammalia</taxon>
        <taxon>Eutheria</taxon>
        <taxon>Afrotheria</taxon>
        <taxon>Sirenia</taxon>
        <taxon>Trichechidae</taxon>
        <taxon>Trichechus</taxon>
    </lineage>
</organism>
<dbReference type="Pfam" id="PF01352">
    <property type="entry name" value="KRAB"/>
    <property type="match status" value="1"/>
</dbReference>
<sequence>MRANRKVISRAGVGSQRKPPRRLLPGAACEATGDRDFTQEPVPKPLLGRPMRAAGREDSGNCSSGGVARPVTARSERGSHGSLSPERLFPATGPVAEFQGSHWTDSGAITLPDPSARRERDWEKILAAKNREDTENMKKLTPKHEAKGLSSKDTDWPQEKRKPTMLEPVTFEDVTVVFTEAEWKRLSSEQKHLYKEVMLEIYRNLLSLGEDVLFSFPSLIQ</sequence>
<dbReference type="GeneID" id="101342301"/>
<dbReference type="RefSeq" id="XP_023598215.1">
    <property type="nucleotide sequence ID" value="XM_023742447.1"/>
</dbReference>
<dbReference type="SMART" id="SM00349">
    <property type="entry name" value="KRAB"/>
    <property type="match status" value="1"/>
</dbReference>
<dbReference type="GO" id="GO:0006355">
    <property type="term" value="P:regulation of DNA-templated transcription"/>
    <property type="evidence" value="ECO:0007669"/>
    <property type="project" value="InterPro"/>
</dbReference>
<name>A0A2Y9RTF5_TRIMA</name>
<feature type="region of interest" description="Disordered" evidence="1">
    <location>
        <begin position="1"/>
        <end position="89"/>
    </location>
</feature>
<feature type="domain" description="KRAB" evidence="2">
    <location>
        <begin position="169"/>
        <end position="221"/>
    </location>
</feature>
<evidence type="ECO:0000256" key="1">
    <source>
        <dbReference type="SAM" id="MobiDB-lite"/>
    </source>
</evidence>
<proteinExistence type="predicted"/>
<protein>
    <submittedName>
        <fullName evidence="4">Zinc finger protein 28 homolog</fullName>
    </submittedName>
</protein>
<dbReference type="InterPro" id="IPR050169">
    <property type="entry name" value="Krueppel_C2H2_ZnF"/>
</dbReference>
<dbReference type="KEGG" id="tmu:101342301"/>
<dbReference type="InParanoid" id="A0A2Y9RTF5"/>
<evidence type="ECO:0000259" key="2">
    <source>
        <dbReference type="PROSITE" id="PS50805"/>
    </source>
</evidence>
<evidence type="ECO:0000313" key="3">
    <source>
        <dbReference type="Proteomes" id="UP000248480"/>
    </source>
</evidence>
<reference evidence="4" key="1">
    <citation type="submission" date="2025-08" db="UniProtKB">
        <authorList>
            <consortium name="RefSeq"/>
        </authorList>
    </citation>
    <scope>IDENTIFICATION</scope>
</reference>
<keyword evidence="3" id="KW-1185">Reference proteome</keyword>
<evidence type="ECO:0000313" key="4">
    <source>
        <dbReference type="RefSeq" id="XP_023598215.1"/>
    </source>
</evidence>